<dbReference type="STRING" id="2518989.IMCC3088_1741"/>
<organism evidence="1 2">
    <name type="scientific">Aequoribacter fuscus</name>
    <dbReference type="NCBI Taxonomy" id="2518989"/>
    <lineage>
        <taxon>Bacteria</taxon>
        <taxon>Pseudomonadati</taxon>
        <taxon>Pseudomonadota</taxon>
        <taxon>Gammaproteobacteria</taxon>
        <taxon>Cellvibrionales</taxon>
        <taxon>Halieaceae</taxon>
        <taxon>Aequoribacter</taxon>
    </lineage>
</organism>
<comment type="caution">
    <text evidence="1">The sequence shown here is derived from an EMBL/GenBank/DDBJ whole genome shotgun (WGS) entry which is preliminary data.</text>
</comment>
<dbReference type="Gene3D" id="3.10.450.710">
    <property type="entry name" value="Tgt2/MlaC"/>
    <property type="match status" value="1"/>
</dbReference>
<keyword evidence="2" id="KW-1185">Reference proteome</keyword>
<evidence type="ECO:0000313" key="1">
    <source>
        <dbReference type="EMBL" id="EGG29447.1"/>
    </source>
</evidence>
<dbReference type="Proteomes" id="UP000005615">
    <property type="component" value="Unassembled WGS sequence"/>
</dbReference>
<name>F3L2G8_9GAMM</name>
<accession>F3L2G8</accession>
<dbReference type="RefSeq" id="WP_009575974.1">
    <property type="nucleotide sequence ID" value="NZ_AEIG01000050.1"/>
</dbReference>
<protein>
    <submittedName>
        <fullName evidence="1">Uncharacterized protein</fullName>
    </submittedName>
</protein>
<reference evidence="1 2" key="1">
    <citation type="journal article" date="2011" name="J. Bacteriol.">
        <title>Genome sequence of strain IMCC3088, a proteorhodopsin-containing marine bacterium belonging to the OM60/NOR5 clade.</title>
        <authorList>
            <person name="Jang Y."/>
            <person name="Oh H.M."/>
            <person name="Kang I."/>
            <person name="Lee K."/>
            <person name="Yang S.J."/>
            <person name="Cho J.C."/>
        </authorList>
    </citation>
    <scope>NUCLEOTIDE SEQUENCE [LARGE SCALE GENOMIC DNA]</scope>
    <source>
        <strain evidence="1 2">IMCC3088</strain>
    </source>
</reference>
<dbReference type="AlphaFoldDB" id="F3L2G8"/>
<gene>
    <name evidence="1" type="ORF">IMCC3088_1741</name>
</gene>
<dbReference type="EMBL" id="AEIG01000050">
    <property type="protein sequence ID" value="EGG29447.1"/>
    <property type="molecule type" value="Genomic_DNA"/>
</dbReference>
<dbReference type="InterPro" id="IPR042245">
    <property type="entry name" value="Tgt2/MlaC_sf"/>
</dbReference>
<evidence type="ECO:0000313" key="2">
    <source>
        <dbReference type="Proteomes" id="UP000005615"/>
    </source>
</evidence>
<sequence length="234" mass="26413">MMRLLPPAALAVALLVLPAFASSSIDVEEALVGRTEAEFNRLWNKTLELALVSSVNKDLAWATQIERDVAGPFLAFWALDDLLSLLLGTHNEALKEPLRSQLVNAVGVTLTRYVFEALLDYDVNQKTIKDLEMHLTQEAPNINAKVKGPLGVTVALRYIVLIRDDQVFIRDMEVANIRYSNWKKSFYHKYAKKGDWLGLILALNEKNHRFFRQFCEGGSNKAMMPSYIKTACVN</sequence>
<proteinExistence type="predicted"/>